<proteinExistence type="predicted"/>
<sequence length="183" mass="21028">MYTQIIAPPQTTHLCFSRQLLKTLAQFRALHGRNVLSAEQLHADNGDGWYIRLWKLNAPAYQIAAGSLTTELNQLAGPYQDLLLHLQQHQCKEAFLKQWQPDRIVFPCIARDLDLPTIKWLNHTVHHIRSRNTQQEIVVWTDIAQQDWQHYAPLKQICQQLRLTLHGGTHSTSICNTAPAIAE</sequence>
<dbReference type="Proteomes" id="UP000654304">
    <property type="component" value="Unassembled WGS sequence"/>
</dbReference>
<dbReference type="RefSeq" id="WP_186904851.1">
    <property type="nucleotide sequence ID" value="NZ_JACOGD010000009.1"/>
</dbReference>
<evidence type="ECO:0000313" key="2">
    <source>
        <dbReference type="Proteomes" id="UP000654304"/>
    </source>
</evidence>
<comment type="caution">
    <text evidence="1">The sequence shown here is derived from an EMBL/GenBank/DDBJ whole genome shotgun (WGS) entry which is preliminary data.</text>
</comment>
<gene>
    <name evidence="1" type="ORF">H8K43_16470</name>
</gene>
<name>A0ABR7A8P6_9BURK</name>
<protein>
    <submittedName>
        <fullName evidence="1">Uncharacterized protein</fullName>
    </submittedName>
</protein>
<dbReference type="EMBL" id="JACOGD010000009">
    <property type="protein sequence ID" value="MBC3933275.1"/>
    <property type="molecule type" value="Genomic_DNA"/>
</dbReference>
<reference evidence="1 2" key="1">
    <citation type="submission" date="2020-08" db="EMBL/GenBank/DDBJ databases">
        <title>Novel species isolated from subtropical streams in China.</title>
        <authorList>
            <person name="Lu H."/>
        </authorList>
    </citation>
    <scope>NUCLEOTIDE SEQUENCE [LARGE SCALE GENOMIC DNA]</scope>
    <source>
        <strain evidence="1 2">CY22W</strain>
    </source>
</reference>
<organism evidence="1 2">
    <name type="scientific">Undibacterium curvum</name>
    <dbReference type="NCBI Taxonomy" id="2762294"/>
    <lineage>
        <taxon>Bacteria</taxon>
        <taxon>Pseudomonadati</taxon>
        <taxon>Pseudomonadota</taxon>
        <taxon>Betaproteobacteria</taxon>
        <taxon>Burkholderiales</taxon>
        <taxon>Oxalobacteraceae</taxon>
        <taxon>Undibacterium</taxon>
    </lineage>
</organism>
<evidence type="ECO:0000313" key="1">
    <source>
        <dbReference type="EMBL" id="MBC3933275.1"/>
    </source>
</evidence>
<accession>A0ABR7A8P6</accession>
<keyword evidence="2" id="KW-1185">Reference proteome</keyword>